<dbReference type="InterPro" id="IPR005786">
    <property type="entry name" value="B_amino_transII"/>
</dbReference>
<keyword evidence="9 16" id="KW-0663">Pyridoxal phosphate</keyword>
<dbReference type="CDD" id="cd01557">
    <property type="entry name" value="BCAT_beta_family"/>
    <property type="match status" value="1"/>
</dbReference>
<dbReference type="InterPro" id="IPR001544">
    <property type="entry name" value="Aminotrans_IV"/>
</dbReference>
<dbReference type="InterPro" id="IPR043131">
    <property type="entry name" value="BCAT-like_N"/>
</dbReference>
<dbReference type="EC" id="2.6.1.42" evidence="17"/>
<dbReference type="InterPro" id="IPR036038">
    <property type="entry name" value="Aminotransferase-like"/>
</dbReference>
<comment type="catalytic activity">
    <reaction evidence="12 17">
        <text>L-isoleucine + 2-oxoglutarate = (S)-3-methyl-2-oxopentanoate + L-glutamate</text>
        <dbReference type="Rhea" id="RHEA:24801"/>
        <dbReference type="ChEBI" id="CHEBI:16810"/>
        <dbReference type="ChEBI" id="CHEBI:29985"/>
        <dbReference type="ChEBI" id="CHEBI:35146"/>
        <dbReference type="ChEBI" id="CHEBI:58045"/>
        <dbReference type="EC" id="2.6.1.42"/>
    </reaction>
</comment>
<proteinExistence type="inferred from homology"/>
<dbReference type="NCBIfam" id="TIGR01123">
    <property type="entry name" value="ilvE_II"/>
    <property type="match status" value="1"/>
</dbReference>
<evidence type="ECO:0000256" key="2">
    <source>
        <dbReference type="ARBA" id="ARBA00004824"/>
    </source>
</evidence>
<evidence type="ECO:0000256" key="12">
    <source>
        <dbReference type="ARBA" id="ARBA00048798"/>
    </source>
</evidence>
<dbReference type="GO" id="GO:0052654">
    <property type="term" value="F:L-leucine-2-oxoglutarate transaminase activity"/>
    <property type="evidence" value="ECO:0007669"/>
    <property type="project" value="RHEA"/>
</dbReference>
<evidence type="ECO:0000256" key="3">
    <source>
        <dbReference type="ARBA" id="ARBA00004931"/>
    </source>
</evidence>
<comment type="cofactor">
    <cofactor evidence="1 16">
        <name>pyridoxal 5'-phosphate</name>
        <dbReference type="ChEBI" id="CHEBI:597326"/>
    </cofactor>
</comment>
<protein>
    <recommendedName>
        <fullName evidence="17">Branched-chain-amino-acid aminotransferase</fullName>
        <ecNumber evidence="17">2.6.1.42</ecNumber>
    </recommendedName>
</protein>
<evidence type="ECO:0000256" key="6">
    <source>
        <dbReference type="ARBA" id="ARBA00022576"/>
    </source>
</evidence>
<dbReference type="Pfam" id="PF01063">
    <property type="entry name" value="Aminotran_4"/>
    <property type="match status" value="1"/>
</dbReference>
<comment type="catalytic activity">
    <reaction evidence="11 17">
        <text>L-valine + 2-oxoglutarate = 3-methyl-2-oxobutanoate + L-glutamate</text>
        <dbReference type="Rhea" id="RHEA:24813"/>
        <dbReference type="ChEBI" id="CHEBI:11851"/>
        <dbReference type="ChEBI" id="CHEBI:16810"/>
        <dbReference type="ChEBI" id="CHEBI:29985"/>
        <dbReference type="ChEBI" id="CHEBI:57762"/>
        <dbReference type="EC" id="2.6.1.42"/>
    </reaction>
</comment>
<dbReference type="FunFam" id="3.20.10.10:FF:000006">
    <property type="entry name" value="Branched-chain amino acid aminotransferase"/>
    <property type="match status" value="1"/>
</dbReference>
<evidence type="ECO:0000256" key="1">
    <source>
        <dbReference type="ARBA" id="ARBA00001933"/>
    </source>
</evidence>
<evidence type="ECO:0000256" key="17">
    <source>
        <dbReference type="RuleBase" id="RU004517"/>
    </source>
</evidence>
<accession>A0A5R9DWE0</accession>
<dbReference type="InterPro" id="IPR043132">
    <property type="entry name" value="BCAT-like_C"/>
</dbReference>
<keyword evidence="10 17" id="KW-0100">Branched-chain amino acid biosynthesis</keyword>
<organism evidence="19 20">
    <name type="scientific">Ruoffia tabacinasalis</name>
    <dbReference type="NCBI Taxonomy" id="87458"/>
    <lineage>
        <taxon>Bacteria</taxon>
        <taxon>Bacillati</taxon>
        <taxon>Bacillota</taxon>
        <taxon>Bacilli</taxon>
        <taxon>Lactobacillales</taxon>
        <taxon>Aerococcaceae</taxon>
        <taxon>Ruoffia</taxon>
    </lineage>
</organism>
<dbReference type="AlphaFoldDB" id="A0A5R9DWE0"/>
<dbReference type="PROSITE" id="PS00770">
    <property type="entry name" value="AA_TRANSFER_CLASS_4"/>
    <property type="match status" value="1"/>
</dbReference>
<comment type="similarity">
    <text evidence="5 15">Belongs to the class-IV pyridoxal-phosphate-dependent aminotransferase family.</text>
</comment>
<comment type="pathway">
    <text evidence="3 18">Amino-acid biosynthesis; L-valine biosynthesis; L-valine from pyruvate: step 4/4.</text>
</comment>
<dbReference type="RefSeq" id="WP_138404148.1">
    <property type="nucleotide sequence ID" value="NZ_VBSP01000009.1"/>
</dbReference>
<dbReference type="GO" id="GO:0009098">
    <property type="term" value="P:L-leucine biosynthetic process"/>
    <property type="evidence" value="ECO:0007669"/>
    <property type="project" value="UniProtKB-UniPathway"/>
</dbReference>
<name>A0A5R9DWE0_9LACT</name>
<feature type="modified residue" description="N6-(pyridoxal phosphate)lysine" evidence="14">
    <location>
        <position position="186"/>
    </location>
</feature>
<dbReference type="InterPro" id="IPR033939">
    <property type="entry name" value="BCAT_family"/>
</dbReference>
<dbReference type="GO" id="GO:0052655">
    <property type="term" value="F:L-valine-2-oxoglutarate transaminase activity"/>
    <property type="evidence" value="ECO:0007669"/>
    <property type="project" value="RHEA"/>
</dbReference>
<evidence type="ECO:0000256" key="16">
    <source>
        <dbReference type="RuleBase" id="RU004516"/>
    </source>
</evidence>
<evidence type="ECO:0000256" key="8">
    <source>
        <dbReference type="ARBA" id="ARBA00022679"/>
    </source>
</evidence>
<sequence length="343" mass="37411">MSVKPQDLNWETLGFGYINTGKSFRAYYKDGKWSEGQVVEANTITISEASPAVHLGQQCFEGLKAYRTKDGSVNLFRVDENAKRLARSADQVMLPPYPEEAFVEAVKEIVRANEEWIPPYGTGATLYIRPFLIGVGDIVGVSPASEALFGIYVTPVGAYFKGGLQPAPFMVSEYDRAAPRGTGSAKVGGNYASSFKAGKEAQVHNFADSIFLDPATHTKIEEVGAANFFAITEDDVFVTPKSPSILPSITKYSLLHLAEHVLGLETFEGDVFIDQLDHYKEAGAMGTAAVITPIGSITQGDKKHVFYSETEVGPLTRALYDELTGIQFGEKEGPEGWIQKVEF</sequence>
<evidence type="ECO:0000313" key="20">
    <source>
        <dbReference type="Proteomes" id="UP000306420"/>
    </source>
</evidence>
<evidence type="ECO:0000256" key="14">
    <source>
        <dbReference type="PIRSR" id="PIRSR006468-1"/>
    </source>
</evidence>
<comment type="caution">
    <text evidence="19">The sequence shown here is derived from an EMBL/GenBank/DDBJ whole genome shotgun (WGS) entry which is preliminary data.</text>
</comment>
<dbReference type="PANTHER" id="PTHR42825">
    <property type="entry name" value="AMINO ACID AMINOTRANSFERASE"/>
    <property type="match status" value="1"/>
</dbReference>
<dbReference type="UniPathway" id="UPA00048">
    <property type="reaction ID" value="UER00073"/>
</dbReference>
<evidence type="ECO:0000256" key="7">
    <source>
        <dbReference type="ARBA" id="ARBA00022605"/>
    </source>
</evidence>
<dbReference type="SUPFAM" id="SSF56752">
    <property type="entry name" value="D-aminoacid aminotransferase-like PLP-dependent enzymes"/>
    <property type="match status" value="1"/>
</dbReference>
<comment type="catalytic activity">
    <reaction evidence="13 17">
        <text>L-leucine + 2-oxoglutarate = 4-methyl-2-oxopentanoate + L-glutamate</text>
        <dbReference type="Rhea" id="RHEA:18321"/>
        <dbReference type="ChEBI" id="CHEBI:16810"/>
        <dbReference type="ChEBI" id="CHEBI:17865"/>
        <dbReference type="ChEBI" id="CHEBI:29985"/>
        <dbReference type="ChEBI" id="CHEBI:57427"/>
        <dbReference type="EC" id="2.6.1.42"/>
    </reaction>
</comment>
<evidence type="ECO:0000256" key="4">
    <source>
        <dbReference type="ARBA" id="ARBA00005072"/>
    </source>
</evidence>
<evidence type="ECO:0000256" key="10">
    <source>
        <dbReference type="ARBA" id="ARBA00023304"/>
    </source>
</evidence>
<evidence type="ECO:0000256" key="18">
    <source>
        <dbReference type="RuleBase" id="RU004519"/>
    </source>
</evidence>
<gene>
    <name evidence="19" type="ORF">FEZ33_04095</name>
</gene>
<dbReference type="GO" id="GO:0052656">
    <property type="term" value="F:L-isoleucine-2-oxoglutarate transaminase activity"/>
    <property type="evidence" value="ECO:0007669"/>
    <property type="project" value="RHEA"/>
</dbReference>
<dbReference type="InterPro" id="IPR018300">
    <property type="entry name" value="Aminotrans_IV_CS"/>
</dbReference>
<comment type="pathway">
    <text evidence="2 18">Amino-acid biosynthesis; L-isoleucine biosynthesis; L-isoleucine from 2-oxobutanoate: step 4/4.</text>
</comment>
<dbReference type="UniPathway" id="UPA00049">
    <property type="reaction ID" value="UER00062"/>
</dbReference>
<dbReference type="Gene3D" id="3.20.10.10">
    <property type="entry name" value="D-amino Acid Aminotransferase, subunit A, domain 2"/>
    <property type="match status" value="1"/>
</dbReference>
<keyword evidence="7 17" id="KW-0028">Amino-acid biosynthesis</keyword>
<dbReference type="OrthoDB" id="9804984at2"/>
<evidence type="ECO:0000256" key="13">
    <source>
        <dbReference type="ARBA" id="ARBA00049229"/>
    </source>
</evidence>
<dbReference type="PANTHER" id="PTHR42825:SF2">
    <property type="entry name" value="BRANCHED-CHAIN-AMINO-ACID AMINOTRANSFERASE 3, CHLOROPLASTIC-RELATED"/>
    <property type="match status" value="1"/>
</dbReference>
<evidence type="ECO:0000256" key="9">
    <source>
        <dbReference type="ARBA" id="ARBA00022898"/>
    </source>
</evidence>
<dbReference type="PIRSF" id="PIRSF006468">
    <property type="entry name" value="BCAT1"/>
    <property type="match status" value="1"/>
</dbReference>
<comment type="pathway">
    <text evidence="4 18">Amino-acid biosynthesis; L-leucine biosynthesis; L-leucine from 3-methyl-2-oxobutanoate: step 4/4.</text>
</comment>
<evidence type="ECO:0000313" key="19">
    <source>
        <dbReference type="EMBL" id="TLQ41890.1"/>
    </source>
</evidence>
<keyword evidence="6 17" id="KW-0032">Aminotransferase</keyword>
<dbReference type="UniPathway" id="UPA00047">
    <property type="reaction ID" value="UER00058"/>
</dbReference>
<dbReference type="FunFam" id="3.30.470.10:FF:000004">
    <property type="entry name" value="Branched-chain-amino-acid aminotransferase"/>
    <property type="match status" value="1"/>
</dbReference>
<dbReference type="NCBIfam" id="NF009897">
    <property type="entry name" value="PRK13357.1"/>
    <property type="match status" value="1"/>
</dbReference>
<dbReference type="Gene3D" id="3.30.470.10">
    <property type="match status" value="1"/>
</dbReference>
<keyword evidence="8 17" id="KW-0808">Transferase</keyword>
<dbReference type="Proteomes" id="UP000306420">
    <property type="component" value="Unassembled WGS sequence"/>
</dbReference>
<evidence type="ECO:0000256" key="5">
    <source>
        <dbReference type="ARBA" id="ARBA00009320"/>
    </source>
</evidence>
<reference evidence="19 20" key="1">
    <citation type="submission" date="2019-05" db="EMBL/GenBank/DDBJ databases">
        <title>The metagenome of a microbial culture collection derived from dairy environment covers the genomic content of the human microbiome.</title>
        <authorList>
            <person name="Roder T."/>
            <person name="Wuthrich D."/>
            <person name="Sattari Z."/>
            <person name="Von Ah U."/>
            <person name="Bar C."/>
            <person name="Ronchi F."/>
            <person name="Macpherson A.J."/>
            <person name="Ganal-Vonarburg S.C."/>
            <person name="Bruggmann R."/>
            <person name="Vergeres G."/>
        </authorList>
    </citation>
    <scope>NUCLEOTIDE SEQUENCE [LARGE SCALE GENOMIC DNA]</scope>
    <source>
        <strain evidence="19 20">FAM 24227</strain>
    </source>
</reference>
<dbReference type="GO" id="GO:0009099">
    <property type="term" value="P:L-valine biosynthetic process"/>
    <property type="evidence" value="ECO:0007669"/>
    <property type="project" value="UniProtKB-UniPathway"/>
</dbReference>
<dbReference type="GO" id="GO:0009097">
    <property type="term" value="P:isoleucine biosynthetic process"/>
    <property type="evidence" value="ECO:0007669"/>
    <property type="project" value="UniProtKB-UniPathway"/>
</dbReference>
<dbReference type="EMBL" id="VBSP01000009">
    <property type="protein sequence ID" value="TLQ41890.1"/>
    <property type="molecule type" value="Genomic_DNA"/>
</dbReference>
<evidence type="ECO:0000256" key="15">
    <source>
        <dbReference type="RuleBase" id="RU004106"/>
    </source>
</evidence>
<evidence type="ECO:0000256" key="11">
    <source>
        <dbReference type="ARBA" id="ARBA00048212"/>
    </source>
</evidence>